<evidence type="ECO:0000313" key="1">
    <source>
        <dbReference type="EMBL" id="ARK31874.1"/>
    </source>
</evidence>
<dbReference type="KEGG" id="bkw:BkAM31D_19655"/>
<reference evidence="1 2" key="1">
    <citation type="submission" date="2017-04" db="EMBL/GenBank/DDBJ databases">
        <title>Bacillus krulwichiae AM31D Genome sequencing and assembly.</title>
        <authorList>
            <person name="Krulwich T.A."/>
            <person name="Anastor L."/>
            <person name="Ehrlich R."/>
            <person name="Ehrlich G.D."/>
            <person name="Janto B."/>
        </authorList>
    </citation>
    <scope>NUCLEOTIDE SEQUENCE [LARGE SCALE GENOMIC DNA]</scope>
    <source>
        <strain evidence="1 2">AM31D</strain>
    </source>
</reference>
<organism evidence="1 2">
    <name type="scientific">Halalkalibacter krulwichiae</name>
    <dbReference type="NCBI Taxonomy" id="199441"/>
    <lineage>
        <taxon>Bacteria</taxon>
        <taxon>Bacillati</taxon>
        <taxon>Bacillota</taxon>
        <taxon>Bacilli</taxon>
        <taxon>Bacillales</taxon>
        <taxon>Bacillaceae</taxon>
        <taxon>Halalkalibacter</taxon>
    </lineage>
</organism>
<keyword evidence="2" id="KW-1185">Reference proteome</keyword>
<dbReference type="AlphaFoldDB" id="A0A1X9MGX1"/>
<name>A0A1X9MGX1_9BACI</name>
<evidence type="ECO:0000313" key="2">
    <source>
        <dbReference type="Proteomes" id="UP000193006"/>
    </source>
</evidence>
<sequence length="288" mass="33844">MSFDWTIFLSVAGAFGAAGTAQYLSHRLTEKREVDKFLKEKYQNLYSPLTFKIVNYIYTESDYRKGVNMGWKPDPDSLLEALMGLLEKNINYINIKLLGIYEEYKFSELNFKLKMEQGKKATKDPYQASQEFYARLAVFDEVLHEYIDLSEKLGVNINKDKVYGVLSIIKLYKFLEDFCFGSTAKFLFENAMHVNNDTLGERSGLLKITEVEMKTRSIEEYAKKHTGEFSQDCYKYMFELLYEIDELLSWTYDKFNKKLKDHVEEDLGFICWRLHKNINADALLKPFK</sequence>
<proteinExistence type="predicted"/>
<protein>
    <submittedName>
        <fullName evidence="1">Uncharacterized protein</fullName>
    </submittedName>
</protein>
<dbReference type="Proteomes" id="UP000193006">
    <property type="component" value="Chromosome"/>
</dbReference>
<gene>
    <name evidence="1" type="ORF">BkAM31D_19655</name>
</gene>
<accession>A0A1X9MGX1</accession>
<dbReference type="RefSeq" id="WP_066156348.1">
    <property type="nucleotide sequence ID" value="NZ_CP020814.1"/>
</dbReference>
<dbReference type="EMBL" id="CP020814">
    <property type="protein sequence ID" value="ARK31874.1"/>
    <property type="molecule type" value="Genomic_DNA"/>
</dbReference>